<proteinExistence type="predicted"/>
<keyword evidence="6" id="KW-0175">Coiled coil</keyword>
<dbReference type="PANTHER" id="PTHR21490">
    <property type="entry name" value="ENKURIN-RELATED"/>
    <property type="match status" value="1"/>
</dbReference>
<keyword evidence="3" id="KW-0963">Cytoplasm</keyword>
<evidence type="ECO:0000256" key="2">
    <source>
        <dbReference type="ARBA" id="ARBA00004245"/>
    </source>
</evidence>
<comment type="subcellular location">
    <subcellularLocation>
        <location evidence="1">Cell projection</location>
        <location evidence="1">Cilium</location>
    </subcellularLocation>
    <subcellularLocation>
        <location evidence="2">Cytoplasm</location>
        <location evidence="2">Cytoskeleton</location>
    </subcellularLocation>
</comment>
<dbReference type="PROSITE" id="PS51665">
    <property type="entry name" value="ENKURIN"/>
    <property type="match status" value="1"/>
</dbReference>
<evidence type="ECO:0000256" key="7">
    <source>
        <dbReference type="SAM" id="MobiDB-lite"/>
    </source>
</evidence>
<reference evidence="10" key="1">
    <citation type="submission" date="2025-08" db="UniProtKB">
        <authorList>
            <consortium name="RefSeq"/>
        </authorList>
    </citation>
    <scope>IDENTIFICATION</scope>
    <source>
        <tissue evidence="10">Gonads</tissue>
    </source>
</reference>
<dbReference type="Proteomes" id="UP000504635">
    <property type="component" value="Unplaced"/>
</dbReference>
<gene>
    <name evidence="10" type="primary">LOC115889643</name>
</gene>
<dbReference type="InParanoid" id="A0A6J2YQD5"/>
<dbReference type="KEGG" id="soy:115889643"/>
<dbReference type="AlphaFoldDB" id="A0A6J2YQD5"/>
<protein>
    <submittedName>
        <fullName evidence="10">Enkurin</fullName>
    </submittedName>
</protein>
<feature type="domain" description="Enkurin" evidence="8">
    <location>
        <begin position="177"/>
        <end position="269"/>
    </location>
</feature>
<evidence type="ECO:0000256" key="5">
    <source>
        <dbReference type="ARBA" id="ARBA00023273"/>
    </source>
</evidence>
<feature type="region of interest" description="Disordered" evidence="7">
    <location>
        <begin position="54"/>
        <end position="83"/>
    </location>
</feature>
<dbReference type="OrthoDB" id="2123594at2759"/>
<dbReference type="FunCoup" id="A0A6J2YQD5">
    <property type="interactions" value="27"/>
</dbReference>
<accession>A0A6J2YQD5</accession>
<dbReference type="InterPro" id="IPR027012">
    <property type="entry name" value="Enkurin_dom"/>
</dbReference>
<keyword evidence="4" id="KW-0206">Cytoskeleton</keyword>
<evidence type="ECO:0000313" key="10">
    <source>
        <dbReference type="RefSeq" id="XP_030765552.1"/>
    </source>
</evidence>
<dbReference type="GeneID" id="115889643"/>
<dbReference type="Pfam" id="PF13864">
    <property type="entry name" value="Enkurin"/>
    <property type="match status" value="1"/>
</dbReference>
<dbReference type="GO" id="GO:0001669">
    <property type="term" value="C:acrosomal vesicle"/>
    <property type="evidence" value="ECO:0007669"/>
    <property type="project" value="TreeGrafter"/>
</dbReference>
<keyword evidence="9" id="KW-1185">Reference proteome</keyword>
<organism evidence="9 10">
    <name type="scientific">Sitophilus oryzae</name>
    <name type="common">Rice weevil</name>
    <name type="synonym">Curculio oryzae</name>
    <dbReference type="NCBI Taxonomy" id="7048"/>
    <lineage>
        <taxon>Eukaryota</taxon>
        <taxon>Metazoa</taxon>
        <taxon>Ecdysozoa</taxon>
        <taxon>Arthropoda</taxon>
        <taxon>Hexapoda</taxon>
        <taxon>Insecta</taxon>
        <taxon>Pterygota</taxon>
        <taxon>Neoptera</taxon>
        <taxon>Endopterygota</taxon>
        <taxon>Coleoptera</taxon>
        <taxon>Polyphaga</taxon>
        <taxon>Cucujiformia</taxon>
        <taxon>Curculionidae</taxon>
        <taxon>Dryophthorinae</taxon>
        <taxon>Sitophilus</taxon>
    </lineage>
</organism>
<dbReference type="RefSeq" id="XP_030765552.1">
    <property type="nucleotide sequence ID" value="XM_030909692.1"/>
</dbReference>
<dbReference type="PANTHER" id="PTHR21490:SF0">
    <property type="entry name" value="ENKURIN"/>
    <property type="match status" value="1"/>
</dbReference>
<name>A0A6J2YQD5_SITOR</name>
<evidence type="ECO:0000256" key="3">
    <source>
        <dbReference type="ARBA" id="ARBA00022490"/>
    </source>
</evidence>
<evidence type="ECO:0000256" key="1">
    <source>
        <dbReference type="ARBA" id="ARBA00004138"/>
    </source>
</evidence>
<evidence type="ECO:0000313" key="9">
    <source>
        <dbReference type="Proteomes" id="UP000504635"/>
    </source>
</evidence>
<keyword evidence="5" id="KW-0966">Cell projection</keyword>
<evidence type="ECO:0000256" key="6">
    <source>
        <dbReference type="SAM" id="Coils"/>
    </source>
</evidence>
<sequence>MSVIFITQHDENIYNITKSQIDLQHKSPKYKSKFRDKNKHALHFYAKNIKNHATMGIPQEEPPDPQNYLKKRTGKPSYTSNIPKKEPKLCRNLNLPHKEDTPLVKDLLEASKKHEKEVLSTKDFIKDNIATVKSMKTKEPDHKIVVDRVGTTVHPEANGWEPVYIKKSIFGKTPNYLVRFNKIKEKEYQMRKDASGKQQPKCRYIRRDEREELLKGLKQNWEELQKQYQGLPILTDTIPKKVRKSKLEDELKQIEKDIVLVERHPYIYIYNDAEFP</sequence>
<dbReference type="GO" id="GO:0005516">
    <property type="term" value="F:calmodulin binding"/>
    <property type="evidence" value="ECO:0007669"/>
    <property type="project" value="TreeGrafter"/>
</dbReference>
<evidence type="ECO:0000259" key="8">
    <source>
        <dbReference type="PROSITE" id="PS51665"/>
    </source>
</evidence>
<feature type="coiled-coil region" evidence="6">
    <location>
        <begin position="207"/>
        <end position="264"/>
    </location>
</feature>
<dbReference type="GO" id="GO:0005879">
    <property type="term" value="C:axonemal microtubule"/>
    <property type="evidence" value="ECO:0007669"/>
    <property type="project" value="TreeGrafter"/>
</dbReference>
<dbReference type="InterPro" id="IPR052102">
    <property type="entry name" value="Enkurin_domain-protein"/>
</dbReference>
<evidence type="ECO:0000256" key="4">
    <source>
        <dbReference type="ARBA" id="ARBA00023212"/>
    </source>
</evidence>